<evidence type="ECO:0000313" key="1">
    <source>
        <dbReference type="EMBL" id="JAH00606.1"/>
    </source>
</evidence>
<organism evidence="1">
    <name type="scientific">Anguilla anguilla</name>
    <name type="common">European freshwater eel</name>
    <name type="synonym">Muraena anguilla</name>
    <dbReference type="NCBI Taxonomy" id="7936"/>
    <lineage>
        <taxon>Eukaryota</taxon>
        <taxon>Metazoa</taxon>
        <taxon>Chordata</taxon>
        <taxon>Craniata</taxon>
        <taxon>Vertebrata</taxon>
        <taxon>Euteleostomi</taxon>
        <taxon>Actinopterygii</taxon>
        <taxon>Neopterygii</taxon>
        <taxon>Teleostei</taxon>
        <taxon>Anguilliformes</taxon>
        <taxon>Anguillidae</taxon>
        <taxon>Anguilla</taxon>
    </lineage>
</organism>
<protein>
    <submittedName>
        <fullName evidence="1">Uncharacterized protein</fullName>
    </submittedName>
</protein>
<sequence>MPRVHARMHCVTRAMKLKGELKQDIEMK</sequence>
<name>A0A0E9P7H3_ANGAN</name>
<dbReference type="EMBL" id="GBXM01107971">
    <property type="protein sequence ID" value="JAH00606.1"/>
    <property type="molecule type" value="Transcribed_RNA"/>
</dbReference>
<dbReference type="AlphaFoldDB" id="A0A0E9P7H3"/>
<reference evidence="1" key="1">
    <citation type="submission" date="2014-11" db="EMBL/GenBank/DDBJ databases">
        <authorList>
            <person name="Amaro Gonzalez C."/>
        </authorList>
    </citation>
    <scope>NUCLEOTIDE SEQUENCE</scope>
</reference>
<proteinExistence type="predicted"/>
<reference evidence="1" key="2">
    <citation type="journal article" date="2015" name="Fish Shellfish Immunol.">
        <title>Early steps in the European eel (Anguilla anguilla)-Vibrio vulnificus interaction in the gills: Role of the RtxA13 toxin.</title>
        <authorList>
            <person name="Callol A."/>
            <person name="Pajuelo D."/>
            <person name="Ebbesson L."/>
            <person name="Teles M."/>
            <person name="MacKenzie S."/>
            <person name="Amaro C."/>
        </authorList>
    </citation>
    <scope>NUCLEOTIDE SEQUENCE</scope>
</reference>
<accession>A0A0E9P7H3</accession>